<dbReference type="EMBL" id="OU963869">
    <property type="protein sequence ID" value="CAH0394799.1"/>
    <property type="molecule type" value="Genomic_DNA"/>
</dbReference>
<feature type="chain" id="PRO_5040227705" description="AAA-ATPase-like domain-containing protein" evidence="1">
    <location>
        <begin position="22"/>
        <end position="680"/>
    </location>
</feature>
<evidence type="ECO:0000313" key="3">
    <source>
        <dbReference type="EMBL" id="CAH0394799.1"/>
    </source>
</evidence>
<evidence type="ECO:0000313" key="4">
    <source>
        <dbReference type="Proteomes" id="UP001152759"/>
    </source>
</evidence>
<dbReference type="PANTHER" id="PTHR34825:SF1">
    <property type="entry name" value="AAA-ATPASE-LIKE DOMAIN-CONTAINING PROTEIN"/>
    <property type="match status" value="1"/>
</dbReference>
<feature type="domain" description="AAA-ATPase-like" evidence="2">
    <location>
        <begin position="34"/>
        <end position="92"/>
    </location>
</feature>
<dbReference type="PANTHER" id="PTHR34825">
    <property type="entry name" value="CONSERVED PROTEIN, WITH A WEAK D-GALACTARATE DEHYDRATASE/ALTRONATE HYDROLASE DOMAIN"/>
    <property type="match status" value="1"/>
</dbReference>
<dbReference type="Proteomes" id="UP001152759">
    <property type="component" value="Chromosome 8"/>
</dbReference>
<evidence type="ECO:0000256" key="1">
    <source>
        <dbReference type="SAM" id="SignalP"/>
    </source>
</evidence>
<reference evidence="3" key="1">
    <citation type="submission" date="2021-12" db="EMBL/GenBank/DDBJ databases">
        <authorList>
            <person name="King R."/>
        </authorList>
    </citation>
    <scope>NUCLEOTIDE SEQUENCE</scope>
</reference>
<evidence type="ECO:0000259" key="2">
    <source>
        <dbReference type="Pfam" id="PF09820"/>
    </source>
</evidence>
<dbReference type="AlphaFoldDB" id="A0A9P0AMZ4"/>
<dbReference type="Pfam" id="PF09820">
    <property type="entry name" value="AAA-ATPase_like"/>
    <property type="match status" value="1"/>
</dbReference>
<keyword evidence="1" id="KW-0732">Signal</keyword>
<gene>
    <name evidence="3" type="ORF">BEMITA_LOCUS13059</name>
</gene>
<protein>
    <recommendedName>
        <fullName evidence="2">AAA-ATPase-like domain-containing protein</fullName>
    </recommendedName>
</protein>
<accession>A0A9P0AMZ4</accession>
<dbReference type="InterPro" id="IPR018631">
    <property type="entry name" value="AAA-ATPase-like_dom"/>
</dbReference>
<organism evidence="3 4">
    <name type="scientific">Bemisia tabaci</name>
    <name type="common">Sweetpotato whitefly</name>
    <name type="synonym">Aleurodes tabaci</name>
    <dbReference type="NCBI Taxonomy" id="7038"/>
    <lineage>
        <taxon>Eukaryota</taxon>
        <taxon>Metazoa</taxon>
        <taxon>Ecdysozoa</taxon>
        <taxon>Arthropoda</taxon>
        <taxon>Hexapoda</taxon>
        <taxon>Insecta</taxon>
        <taxon>Pterygota</taxon>
        <taxon>Neoptera</taxon>
        <taxon>Paraneoptera</taxon>
        <taxon>Hemiptera</taxon>
        <taxon>Sternorrhyncha</taxon>
        <taxon>Aleyrodoidea</taxon>
        <taxon>Aleyrodidae</taxon>
        <taxon>Aleyrodinae</taxon>
        <taxon>Bemisia</taxon>
    </lineage>
</organism>
<feature type="signal peptide" evidence="1">
    <location>
        <begin position="1"/>
        <end position="21"/>
    </location>
</feature>
<keyword evidence="4" id="KW-1185">Reference proteome</keyword>
<name>A0A9P0AMZ4_BEMTA</name>
<proteinExistence type="predicted"/>
<sequence length="680" mass="77975">MRNPVLRKIILWLTYLMEALTAQHQFPSEEKSEFRRLAEGSNYVDKTLLIEEALEHPRDARLIMAPSGFGKSLHLSMLRDFFQIPMNENGTEQPKEQARSFKIFSSKKIGRSKFFGEFGTRGVVFLDLSILNDFNNLTEYLVKFRRVIQKAFEQHMYLIRDPRSELDAYLNRHIFERCGILDPTLPVNCSTLESCGSDLPQMVKSHVDKGVLLLIDAVSTPFERILDNRNKGVWPVAYTRKHPIGQDDDLDRIIGSLQLFLSSVVKGNHGVWRSYLTAITGFEVPYNESIINVEFASIFTSRKLATGYGFTQEDLEEFISTSGMSAEQKTNLQEYLEGYSIFQKNESEIVGPIYCPGLVTKYLAEDRGKPLGTPVIAVNYSSLRSLTPFKNLLSPKLFGNQIIKSLKPDFEIEIKNNSRIQFENWLRLREAEQTGAIKHFKKNQNIFLLYLLEHGYFRGQYIGKKLSIKISNKIARLSLRDAITKVEYYQEYLGCSDTAIHEFRDSIDSIDGKQNTLNNLIESIENTFWRGFVVKPPKPELEISAPIYTFLVRSSGNERIEEYNDIFLPRPNKEAKTIQSLSGATGFDVVLVKRKNDFGILLGTEFDKRPSTYYASEDISSAPQILQQMIDLQYHTYFAKKMLKNRALISIHINLTHVSCCALYNSYDVNNKLCVEKIVS</sequence>